<gene>
    <name evidence="1" type="ORF">Anapl_14147</name>
</gene>
<keyword evidence="2" id="KW-1185">Reference proteome</keyword>
<dbReference type="EMBL" id="KB742499">
    <property type="protein sequence ID" value="EOB07731.1"/>
    <property type="molecule type" value="Genomic_DNA"/>
</dbReference>
<evidence type="ECO:0000313" key="1">
    <source>
        <dbReference type="EMBL" id="EOB07731.1"/>
    </source>
</evidence>
<protein>
    <submittedName>
        <fullName evidence="1">Uncharacterized protein</fullName>
    </submittedName>
</protein>
<evidence type="ECO:0000313" key="2">
    <source>
        <dbReference type="Proteomes" id="UP000296049"/>
    </source>
</evidence>
<sequence length="167" mass="18291">MANEAYISEGETWEQPNSLPMLAFVCESELVRTGLSLLLSGCCGTVPVMSYRSHYENKKEGNSVTSFPPPHERAKPSFTVMLTISLGDMRQISQAHCGNSSKHCLISTPTVVCLFHQIEPLACSLLGRTHAYTWHTFGTKGIVQLLLKSKRATDSKTQQSKAVSAST</sequence>
<reference evidence="2" key="1">
    <citation type="journal article" date="2013" name="Nat. Genet.">
        <title>The duck genome and transcriptome provide insight into an avian influenza virus reservoir species.</title>
        <authorList>
            <person name="Huang Y."/>
            <person name="Li Y."/>
            <person name="Burt D.W."/>
            <person name="Chen H."/>
            <person name="Zhang Y."/>
            <person name="Qian W."/>
            <person name="Kim H."/>
            <person name="Gan S."/>
            <person name="Zhao Y."/>
            <person name="Li J."/>
            <person name="Yi K."/>
            <person name="Feng H."/>
            <person name="Zhu P."/>
            <person name="Li B."/>
            <person name="Liu Q."/>
            <person name="Fairley S."/>
            <person name="Magor K.E."/>
            <person name="Du Z."/>
            <person name="Hu X."/>
            <person name="Goodman L."/>
            <person name="Tafer H."/>
            <person name="Vignal A."/>
            <person name="Lee T."/>
            <person name="Kim K.W."/>
            <person name="Sheng Z."/>
            <person name="An Y."/>
            <person name="Searle S."/>
            <person name="Herrero J."/>
            <person name="Groenen M.A."/>
            <person name="Crooijmans R.P."/>
            <person name="Faraut T."/>
            <person name="Cai Q."/>
            <person name="Webster R.G."/>
            <person name="Aldridge J.R."/>
            <person name="Warren W.C."/>
            <person name="Bartschat S."/>
            <person name="Kehr S."/>
            <person name="Marz M."/>
            <person name="Stadler P.F."/>
            <person name="Smith J."/>
            <person name="Kraus R.H."/>
            <person name="Zhao Y."/>
            <person name="Ren L."/>
            <person name="Fei J."/>
            <person name="Morisson M."/>
            <person name="Kaiser P."/>
            <person name="Griffin D.K."/>
            <person name="Rao M."/>
            <person name="Pitel F."/>
            <person name="Wang J."/>
            <person name="Li N."/>
        </authorList>
    </citation>
    <scope>NUCLEOTIDE SEQUENCE [LARGE SCALE GENOMIC DNA]</scope>
</reference>
<dbReference type="AlphaFoldDB" id="R0KBJ5"/>
<organism evidence="1 2">
    <name type="scientific">Anas platyrhynchos</name>
    <name type="common">Mallard</name>
    <name type="synonym">Anas boschas</name>
    <dbReference type="NCBI Taxonomy" id="8839"/>
    <lineage>
        <taxon>Eukaryota</taxon>
        <taxon>Metazoa</taxon>
        <taxon>Chordata</taxon>
        <taxon>Craniata</taxon>
        <taxon>Vertebrata</taxon>
        <taxon>Euteleostomi</taxon>
        <taxon>Archelosauria</taxon>
        <taxon>Archosauria</taxon>
        <taxon>Dinosauria</taxon>
        <taxon>Saurischia</taxon>
        <taxon>Theropoda</taxon>
        <taxon>Coelurosauria</taxon>
        <taxon>Aves</taxon>
        <taxon>Neognathae</taxon>
        <taxon>Galloanserae</taxon>
        <taxon>Anseriformes</taxon>
        <taxon>Anatidae</taxon>
        <taxon>Anatinae</taxon>
        <taxon>Anas</taxon>
    </lineage>
</organism>
<name>R0KBJ5_ANAPL</name>
<accession>R0KBJ5</accession>
<dbReference type="Proteomes" id="UP000296049">
    <property type="component" value="Unassembled WGS sequence"/>
</dbReference>
<proteinExistence type="predicted"/>